<dbReference type="NCBIfam" id="TIGR03859">
    <property type="entry name" value="PQQ_PqqD"/>
    <property type="match status" value="1"/>
</dbReference>
<comment type="subunit">
    <text evidence="2">Monomer. Interacts with PqqE.</text>
</comment>
<dbReference type="Pfam" id="PF05402">
    <property type="entry name" value="PqqD"/>
    <property type="match status" value="1"/>
</dbReference>
<evidence type="ECO:0000256" key="2">
    <source>
        <dbReference type="ARBA" id="ARBA00011741"/>
    </source>
</evidence>
<sequence>MTPADRPRLPRGVRLHHDRVRDTPVLLGPEVALMLDPVGQAVLAELDGARDLGTIAQELAARYDAPVETVLADIAEFLDGLAARRLVDVA</sequence>
<dbReference type="InterPro" id="IPR041881">
    <property type="entry name" value="PqqD_sf"/>
</dbReference>
<keyword evidence="3" id="KW-0884">PQQ biosynthesis</keyword>
<dbReference type="InterPro" id="IPR008792">
    <property type="entry name" value="PQQD"/>
</dbReference>
<reference evidence="5" key="1">
    <citation type="journal article" date="2019" name="Int. J. Syst. Evol. Microbiol.">
        <title>The Global Catalogue of Microorganisms (GCM) 10K type strain sequencing project: providing services to taxonomists for standard genome sequencing and annotation.</title>
        <authorList>
            <consortium name="The Broad Institute Genomics Platform"/>
            <consortium name="The Broad Institute Genome Sequencing Center for Infectious Disease"/>
            <person name="Wu L."/>
            <person name="Ma J."/>
        </authorList>
    </citation>
    <scope>NUCLEOTIDE SEQUENCE [LARGE SCALE GENOMIC DNA]</scope>
    <source>
        <strain evidence="5">KCTC 42899</strain>
    </source>
</reference>
<evidence type="ECO:0000256" key="1">
    <source>
        <dbReference type="ARBA" id="ARBA00004886"/>
    </source>
</evidence>
<proteinExistence type="predicted"/>
<dbReference type="Proteomes" id="UP001595721">
    <property type="component" value="Unassembled WGS sequence"/>
</dbReference>
<keyword evidence="5" id="KW-1185">Reference proteome</keyword>
<gene>
    <name evidence="4" type="primary">pqqD</name>
    <name evidence="4" type="ORF">ACFOMH_08040</name>
</gene>
<comment type="caution">
    <text evidence="4">The sequence shown here is derived from an EMBL/GenBank/DDBJ whole genome shotgun (WGS) entry which is preliminary data.</text>
</comment>
<dbReference type="RefSeq" id="WP_377743773.1">
    <property type="nucleotide sequence ID" value="NZ_JBHRXJ010000004.1"/>
</dbReference>
<evidence type="ECO:0000313" key="5">
    <source>
        <dbReference type="Proteomes" id="UP001595721"/>
    </source>
</evidence>
<evidence type="ECO:0000256" key="3">
    <source>
        <dbReference type="ARBA" id="ARBA00022905"/>
    </source>
</evidence>
<dbReference type="EMBL" id="JBHRXJ010000004">
    <property type="protein sequence ID" value="MFC3528127.1"/>
    <property type="molecule type" value="Genomic_DNA"/>
</dbReference>
<accession>A0ABV7R442</accession>
<organism evidence="4 5">
    <name type="scientific">Paracoccus mangrovi</name>
    <dbReference type="NCBI Taxonomy" id="1715645"/>
    <lineage>
        <taxon>Bacteria</taxon>
        <taxon>Pseudomonadati</taxon>
        <taxon>Pseudomonadota</taxon>
        <taxon>Alphaproteobacteria</taxon>
        <taxon>Rhodobacterales</taxon>
        <taxon>Paracoccaceae</taxon>
        <taxon>Paracoccus</taxon>
    </lineage>
</organism>
<evidence type="ECO:0000313" key="4">
    <source>
        <dbReference type="EMBL" id="MFC3528127.1"/>
    </source>
</evidence>
<name>A0ABV7R442_9RHOB</name>
<comment type="pathway">
    <text evidence="1">Cofactor biosynthesis; pyrroloquinoline quinone biosynthesis.</text>
</comment>
<protein>
    <submittedName>
        <fullName evidence="4">Pyrroloquinoline quinone biosynthesis peptide chaperone PqqD</fullName>
    </submittedName>
</protein>
<dbReference type="Gene3D" id="1.10.10.1150">
    <property type="entry name" value="Coenzyme PQQ synthesis protein D (PqqD)"/>
    <property type="match status" value="1"/>
</dbReference>
<dbReference type="InterPro" id="IPR022479">
    <property type="entry name" value="PqqD_bac"/>
</dbReference>